<reference evidence="1 2" key="1">
    <citation type="submission" date="2014-02" db="EMBL/GenBank/DDBJ databases">
        <title>Expanding our view of genomic diversity in Candidatus Accumulibacter clades.</title>
        <authorList>
            <person name="Skennerton C.T."/>
            <person name="Barr J.J."/>
            <person name="Slater F.R."/>
            <person name="Bond P.L."/>
            <person name="Tyson G.W."/>
        </authorList>
    </citation>
    <scope>NUCLEOTIDE SEQUENCE [LARGE SCALE GENOMIC DNA]</scope>
    <source>
        <strain evidence="2">BA-91</strain>
    </source>
</reference>
<organism evidence="1 2">
    <name type="scientific">Candidatus Accumulibacter phosphatis</name>
    <dbReference type="NCBI Taxonomy" id="327160"/>
    <lineage>
        <taxon>Bacteria</taxon>
        <taxon>Pseudomonadati</taxon>
        <taxon>Pseudomonadota</taxon>
        <taxon>Betaproteobacteria</taxon>
        <taxon>Candidatus Accumulibacter</taxon>
    </lineage>
</organism>
<proteinExistence type="predicted"/>
<protein>
    <submittedName>
        <fullName evidence="1">Uncharacterized protein</fullName>
    </submittedName>
</protein>
<accession>A0A080LZB1</accession>
<comment type="caution">
    <text evidence="1">The sequence shown here is derived from an EMBL/GenBank/DDBJ whole genome shotgun (WGS) entry which is preliminary data.</text>
</comment>
<dbReference type="AlphaFoldDB" id="A0A080LZB1"/>
<evidence type="ECO:0000313" key="1">
    <source>
        <dbReference type="EMBL" id="KFB74302.1"/>
    </source>
</evidence>
<gene>
    <name evidence="1" type="ORF">AW09_000413</name>
</gene>
<evidence type="ECO:0000313" key="2">
    <source>
        <dbReference type="Proteomes" id="UP000020077"/>
    </source>
</evidence>
<dbReference type="Proteomes" id="UP000020077">
    <property type="component" value="Unassembled WGS sequence"/>
</dbReference>
<dbReference type="EMBL" id="JDVG02000064">
    <property type="protein sequence ID" value="KFB74302.1"/>
    <property type="molecule type" value="Genomic_DNA"/>
</dbReference>
<name>A0A080LZB1_9PROT</name>
<sequence>MIQVLGEQHQIGLRARQLRTAPHGHRDLRLRQYRSIIDAVANHRHHRPAGLQAAHIVVLGLR</sequence>